<dbReference type="InterPro" id="IPR036661">
    <property type="entry name" value="Luciferase-like_sf"/>
</dbReference>
<evidence type="ECO:0000256" key="4">
    <source>
        <dbReference type="ARBA" id="ARBA00023033"/>
    </source>
</evidence>
<feature type="domain" description="Luciferase-like" evidence="5">
    <location>
        <begin position="6"/>
        <end position="252"/>
    </location>
</feature>
<dbReference type="Gene3D" id="3.20.20.30">
    <property type="entry name" value="Luciferase-like domain"/>
    <property type="match status" value="1"/>
</dbReference>
<dbReference type="SUPFAM" id="SSF51679">
    <property type="entry name" value="Bacterial luciferase-like"/>
    <property type="match status" value="1"/>
</dbReference>
<keyword evidence="2" id="KW-0288">FMN</keyword>
<comment type="caution">
    <text evidence="6">The sequence shown here is derived from an EMBL/GenBank/DDBJ whole genome shotgun (WGS) entry which is preliminary data.</text>
</comment>
<keyword evidence="3" id="KW-0560">Oxidoreductase</keyword>
<dbReference type="Pfam" id="PF00296">
    <property type="entry name" value="Bac_luciferase"/>
    <property type="match status" value="1"/>
</dbReference>
<dbReference type="GO" id="GO:0008726">
    <property type="term" value="F:alkanesulfonate monooxygenase activity"/>
    <property type="evidence" value="ECO:0007669"/>
    <property type="project" value="TreeGrafter"/>
</dbReference>
<dbReference type="EMBL" id="JACKSJ010000047">
    <property type="protein sequence ID" value="MCV7169477.1"/>
    <property type="molecule type" value="Genomic_DNA"/>
</dbReference>
<organism evidence="6 7">
    <name type="scientific">[Mycobacterium] manitobense</name>
    <dbReference type="NCBI Taxonomy" id="190147"/>
    <lineage>
        <taxon>Bacteria</taxon>
        <taxon>Bacillati</taxon>
        <taxon>Actinomycetota</taxon>
        <taxon>Actinomycetes</taxon>
        <taxon>Mycobacteriales</taxon>
        <taxon>Mycobacteriaceae</taxon>
        <taxon>Mycolicibacterium</taxon>
    </lineage>
</organism>
<protein>
    <submittedName>
        <fullName evidence="6">LLM class F420-dependent oxidoreductase</fullName>
    </submittedName>
</protein>
<keyword evidence="4" id="KW-0503">Monooxygenase</keyword>
<dbReference type="NCBIfam" id="TIGR03619">
    <property type="entry name" value="F420_Rv2161c"/>
    <property type="match status" value="1"/>
</dbReference>
<evidence type="ECO:0000313" key="6">
    <source>
        <dbReference type="EMBL" id="MCV7169477.1"/>
    </source>
</evidence>
<dbReference type="InterPro" id="IPR019921">
    <property type="entry name" value="Lucif-like_OxRdtase_Rv2161c"/>
</dbReference>
<dbReference type="PANTHER" id="PTHR42847">
    <property type="entry name" value="ALKANESULFONATE MONOOXYGENASE"/>
    <property type="match status" value="1"/>
</dbReference>
<evidence type="ECO:0000256" key="2">
    <source>
        <dbReference type="ARBA" id="ARBA00022643"/>
    </source>
</evidence>
<keyword evidence="7" id="KW-1185">Reference proteome</keyword>
<dbReference type="RefSeq" id="WP_264011669.1">
    <property type="nucleotide sequence ID" value="NZ_JACKSJ010000047.1"/>
</dbReference>
<dbReference type="PANTHER" id="PTHR42847:SF4">
    <property type="entry name" value="ALKANESULFONATE MONOOXYGENASE-RELATED"/>
    <property type="match status" value="1"/>
</dbReference>
<dbReference type="InterPro" id="IPR050172">
    <property type="entry name" value="SsuD_RutA_monooxygenase"/>
</dbReference>
<dbReference type="InterPro" id="IPR011251">
    <property type="entry name" value="Luciferase-like_dom"/>
</dbReference>
<dbReference type="GO" id="GO:0046306">
    <property type="term" value="P:alkanesulfonate catabolic process"/>
    <property type="evidence" value="ECO:0007669"/>
    <property type="project" value="TreeGrafter"/>
</dbReference>
<reference evidence="6" key="1">
    <citation type="submission" date="2020-07" db="EMBL/GenBank/DDBJ databases">
        <authorList>
            <person name="Pettersson B.M.F."/>
            <person name="Behra P.R.K."/>
            <person name="Ramesh M."/>
            <person name="Das S."/>
            <person name="Dasgupta S."/>
            <person name="Kirsebom L.A."/>
        </authorList>
    </citation>
    <scope>NUCLEOTIDE SEQUENCE</scope>
    <source>
        <strain evidence="6">DSM 44615</strain>
    </source>
</reference>
<keyword evidence="1" id="KW-0285">Flavoprotein</keyword>
<reference evidence="6" key="2">
    <citation type="journal article" date="2022" name="BMC Genomics">
        <title>Comparative genome analysis of mycobacteria focusing on tRNA and non-coding RNA.</title>
        <authorList>
            <person name="Behra P.R.K."/>
            <person name="Pettersson B.M.F."/>
            <person name="Ramesh M."/>
            <person name="Das S."/>
            <person name="Dasgupta S."/>
            <person name="Kirsebom L.A."/>
        </authorList>
    </citation>
    <scope>NUCLEOTIDE SEQUENCE</scope>
    <source>
        <strain evidence="6">DSM 44615</strain>
    </source>
</reference>
<accession>A0A9X2Y7N6</accession>
<evidence type="ECO:0000256" key="1">
    <source>
        <dbReference type="ARBA" id="ARBA00022630"/>
    </source>
</evidence>
<evidence type="ECO:0000259" key="5">
    <source>
        <dbReference type="Pfam" id="PF00296"/>
    </source>
</evidence>
<proteinExistence type="predicted"/>
<dbReference type="AlphaFoldDB" id="A0A9X2Y7N6"/>
<dbReference type="Proteomes" id="UP001140293">
    <property type="component" value="Unassembled WGS sequence"/>
</dbReference>
<gene>
    <name evidence="6" type="ORF">H7I41_06015</name>
</gene>
<evidence type="ECO:0000256" key="3">
    <source>
        <dbReference type="ARBA" id="ARBA00023002"/>
    </source>
</evidence>
<name>A0A9X2Y7N6_9MYCO</name>
<sequence>MRVGVVFPQTELGGDVGAVRAYGQAVEELGYAHLLVYDHVVGADPVVHTGWNGPYDIDTTFHEPFVMFGFLAGVAPRLELVTGVIIVPQRQTVLVAKQAAEVDLLTQGKFRLGVGIGWNAVEYEALGENFGDRGRRSEEQIELMRRLWTERSVTFDGRHHRVTGAGLAPLPVQQPIPVWIGTASERGYERAGRIADGWFPMKRPGPELDEARGIVADAATAAGRDPSTIGMEGRVNWTGDADRAGAQLAAWADAGASHLSVNTMGAGLRTVDDHLAVLTEVAKMHSSA</sequence>
<evidence type="ECO:0000313" key="7">
    <source>
        <dbReference type="Proteomes" id="UP001140293"/>
    </source>
</evidence>